<protein>
    <submittedName>
        <fullName evidence="5">Coiled-coil domain-containing protein 180</fullName>
    </submittedName>
</protein>
<dbReference type="InterPro" id="IPR028089">
    <property type="entry name" value="DUF4455"/>
</dbReference>
<keyword evidence="2" id="KW-0472">Membrane</keyword>
<evidence type="ECO:0000256" key="1">
    <source>
        <dbReference type="SAM" id="MobiDB-lite"/>
    </source>
</evidence>
<evidence type="ECO:0000256" key="2">
    <source>
        <dbReference type="SAM" id="Phobius"/>
    </source>
</evidence>
<organism evidence="5 6">
    <name type="scientific">Lonchura striata</name>
    <name type="common">white-rumped munia</name>
    <dbReference type="NCBI Taxonomy" id="40157"/>
    <lineage>
        <taxon>Eukaryota</taxon>
        <taxon>Metazoa</taxon>
        <taxon>Chordata</taxon>
        <taxon>Craniata</taxon>
        <taxon>Vertebrata</taxon>
        <taxon>Euteleostomi</taxon>
        <taxon>Archelosauria</taxon>
        <taxon>Archosauria</taxon>
        <taxon>Dinosauria</taxon>
        <taxon>Saurischia</taxon>
        <taxon>Theropoda</taxon>
        <taxon>Coelurosauria</taxon>
        <taxon>Aves</taxon>
        <taxon>Neognathae</taxon>
        <taxon>Neoaves</taxon>
        <taxon>Telluraves</taxon>
        <taxon>Australaves</taxon>
        <taxon>Passeriformes</taxon>
        <taxon>Passeroidea</taxon>
        <taxon>Estrildidae</taxon>
        <taxon>Estrildinae</taxon>
        <taxon>Lonchura</taxon>
    </lineage>
</organism>
<feature type="domain" description="DUF4456" evidence="4">
    <location>
        <begin position="1100"/>
        <end position="1202"/>
    </location>
</feature>
<evidence type="ECO:0000259" key="4">
    <source>
        <dbReference type="Pfam" id="PF14644"/>
    </source>
</evidence>
<feature type="compositionally biased region" description="Acidic residues" evidence="1">
    <location>
        <begin position="627"/>
        <end position="636"/>
    </location>
</feature>
<dbReference type="Pfam" id="PF14643">
    <property type="entry name" value="DUF4455"/>
    <property type="match status" value="1"/>
</dbReference>
<feature type="compositionally biased region" description="Basic and acidic residues" evidence="1">
    <location>
        <begin position="637"/>
        <end position="649"/>
    </location>
</feature>
<dbReference type="Pfam" id="PF14644">
    <property type="entry name" value="DUF4456"/>
    <property type="match status" value="3"/>
</dbReference>
<feature type="region of interest" description="Disordered" evidence="1">
    <location>
        <begin position="624"/>
        <end position="669"/>
    </location>
</feature>
<feature type="domain" description="DUF4456" evidence="4">
    <location>
        <begin position="1225"/>
        <end position="1279"/>
    </location>
</feature>
<name>A0A218V4R8_9PASE</name>
<feature type="transmembrane region" description="Helical" evidence="2">
    <location>
        <begin position="1205"/>
        <end position="1225"/>
    </location>
</feature>
<comment type="caution">
    <text evidence="5">The sequence shown here is derived from an EMBL/GenBank/DDBJ whole genome shotgun (WGS) entry which is preliminary data.</text>
</comment>
<dbReference type="PANTHER" id="PTHR21444">
    <property type="entry name" value="COILED-COIL DOMAIN-CONTAINING PROTEIN 180"/>
    <property type="match status" value="1"/>
</dbReference>
<evidence type="ECO:0000313" key="6">
    <source>
        <dbReference type="Proteomes" id="UP000197619"/>
    </source>
</evidence>
<evidence type="ECO:0000259" key="3">
    <source>
        <dbReference type="Pfam" id="PF14643"/>
    </source>
</evidence>
<dbReference type="PANTHER" id="PTHR21444:SF14">
    <property type="entry name" value="COILED-COIL DOMAIN-CONTAINING PROTEIN 180"/>
    <property type="match status" value="1"/>
</dbReference>
<dbReference type="Proteomes" id="UP000197619">
    <property type="component" value="Unassembled WGS sequence"/>
</dbReference>
<accession>A0A218V4R8</accession>
<reference evidence="5 6" key="1">
    <citation type="submission" date="2017-05" db="EMBL/GenBank/DDBJ databases">
        <title>Genome of assembly of the Bengalese finch, Lonchura striata domestica.</title>
        <authorList>
            <person name="Colquitt B.M."/>
            <person name="Brainard M.S."/>
        </authorList>
    </citation>
    <scope>NUCLEOTIDE SEQUENCE [LARGE SCALE GENOMIC DNA]</scope>
    <source>
        <strain evidence="5">White83orange57</strain>
    </source>
</reference>
<feature type="domain" description="DUF4455" evidence="3">
    <location>
        <begin position="97"/>
        <end position="566"/>
    </location>
</feature>
<feature type="domain" description="DUF4456" evidence="4">
    <location>
        <begin position="1291"/>
        <end position="1336"/>
    </location>
</feature>
<proteinExistence type="predicted"/>
<keyword evidence="2" id="KW-0812">Transmembrane</keyword>
<keyword evidence="6" id="KW-1185">Reference proteome</keyword>
<keyword evidence="2" id="KW-1133">Transmembrane helix</keyword>
<gene>
    <name evidence="5" type="primary">CCDC180</name>
    <name evidence="5" type="ORF">RLOC_00013110</name>
</gene>
<dbReference type="EMBL" id="MUZQ01000049">
    <property type="protein sequence ID" value="OWK60954.1"/>
    <property type="molecule type" value="Genomic_DNA"/>
</dbReference>
<evidence type="ECO:0000313" key="5">
    <source>
        <dbReference type="EMBL" id="OWK60954.1"/>
    </source>
</evidence>
<sequence length="1453" mass="167360">MFADAMPVLSNQQKCVGTAPISDFTKKPQSDRLHFPWKDVAHCESCTNYSSHSVDFGICCSCIPCSAATVPGSRILISSLAVPEETGSSTWKNLAGRRQKHHDRAVMEMQRELGCIGREMAASVLNLQEFLQLQVMKSDEKSKLLFEKIASDMALEAFSYEGLEELWNMIHEESSNRRKCIKAMDESLKEIERSRAMKITEVLTKYTVKLEEISFFLAADVHKLINNKAMNINRALLGNERATAKLLFNLMKSELEKEKLHQLKWQERVKDWKLIQKNCVVQSFREFMASEEVQNPPSVKMEMENMIKEQIVLGEHRLRVLQYIGTLLPPTYTKSDLNEWYRTLENLNKSIDTHNAECVEKLRVQYELVQGKCQEKVQTCKMALLDKNICTVEDVEIVHSNMLQMTEKLKQRFEEELEHMDSDFKEMAKWHEQNCQGLYSCVQEAMGLWDVHLLQLSQQEDVLEEKLDKYRLEQDDIIQVMKDAMDTILEKMKMASCEEELKEYLENALSSLDEIKTSDLKFDRIETFKQIVMNEVMAYPKAILWELISYSISISQHFIVKEIFKQVKRIFLLVQNPTGLEARTLQPRAEQDDHLCQLVPEDGDSCQKSAGEKKLTEKEVILAQGIEETEEEEDEESIPHKSKENEHAEQGLSITQSVSKSSEAESAEIATASENTYTVLRVEEAGKTDITESYFTKYEKEESLPMYLKYVLLTEAMFVELKKRIRLCFFEHLVEWFAESLSNSYASVAAKKEELNSILMLHLMLHQQKQEEIQSICNARAEELSLHKEHLERHRAVLAEGLKKEKAEFLRFSDHLNNLNTNFHSRVHNLEYDLLHAPVTDESASSSRNLESELHNHLESIRVTVRSYQQHLEQALGKLRDSNVGFLKSCRYIDFMEVLFINGDLVLGISVCCIGRTVKVANSSFQSITLKSYLEKLQQKRDAYVHSTADKEVTSNQHDMPLTSEELYASAKEVLEELKKRSKYLDCFVVKPKLPHATEAFTTPGTGGKLQKEFTTPDVNGRLQDFIAPAVPKESLRDESKRMVMGLDPDKFPLLNPSGTDTSIFNDLAIKVIENLAGTFKGIIMNILWSGNNTLLCLGEEFYGEKKNPHMGMFEDLPDTFEHWAEMLRVKLLSYQKQIDDYYDFCLREFQDQLKWFEEELSSVSQLVVESLLKEHEQKLSSCTGHIQHLFNRQLKDWGDLKVCIYWNALYIFFTEGISFLHILLKTVHRRKLHYSLGHPNNSLQLEVLCQEEIKRQKDQTDGVHLNTKMLQEMRSNYQRNSSHLSPMLQQDCVAECAQSFFSALAALTEKLLLELDEIITVDDVKVAGAEIPTEKMPTLMCHKQTGLPLGTSRVQQLVKRGRRTWPGIPETTVPDTPEYVLCRGTASVSTAKTTLSHLAVVDARQAAYKKYKSKVEQMFAQIKEESAAQLLAIQRWSDWWEESVRKIKRLYV</sequence>
<dbReference type="InterPro" id="IPR027914">
    <property type="entry name" value="DUF4456"/>
</dbReference>